<sequence>MTIKQIVIVSIVAILLTWLIYWLNFNFHLGYGISSDPADWGVLGDFLGGVLNPILTFFTIVLLVNSLDLQKESNSHLKQELEKNEKLEKVKSFETRFFNMIDSQKALFERFHIELLDDSGNKVLYKASNAVKEVEDLVSDMISLGAPEAQIKNALKQVDSDDEIFSLVRAFSLIIKTINQKISVEEGFSVSEKQEYYETLINFTNYSQLRLILLSRKYLNYDNISVLREIHFSQVLERLGADVY</sequence>
<organism evidence="2 3">
    <name type="scientific">Pseudoalteromonas obscura</name>
    <dbReference type="NCBI Taxonomy" id="3048491"/>
    <lineage>
        <taxon>Bacteria</taxon>
        <taxon>Pseudomonadati</taxon>
        <taxon>Pseudomonadota</taxon>
        <taxon>Gammaproteobacteria</taxon>
        <taxon>Alteromonadales</taxon>
        <taxon>Pseudoalteromonadaceae</taxon>
        <taxon>Pseudoalteromonas</taxon>
    </lineage>
</organism>
<evidence type="ECO:0000256" key="1">
    <source>
        <dbReference type="SAM" id="Phobius"/>
    </source>
</evidence>
<dbReference type="EMBL" id="JASJUT010000001">
    <property type="protein sequence ID" value="MDK2594232.1"/>
    <property type="molecule type" value="Genomic_DNA"/>
</dbReference>
<reference evidence="2 3" key="1">
    <citation type="submission" date="2023-05" db="EMBL/GenBank/DDBJ databases">
        <title>Pseudoalteromonas ardens sp. nov., Pseudoalteromonas obscura sp. nov., and Pseudoalteromonas umbrosa sp. nov., isolated from the coral Montipora capitata.</title>
        <authorList>
            <person name="Thomas E.M."/>
            <person name="Smith E.M."/>
            <person name="Papke E."/>
            <person name="Shlafstein M.D."/>
            <person name="Oline D.K."/>
            <person name="Videau P."/>
            <person name="Saw J.H."/>
            <person name="Strangman W.K."/>
            <person name="Ushijima B."/>
        </authorList>
    </citation>
    <scope>NUCLEOTIDE SEQUENCE [LARGE SCALE GENOMIC DNA]</scope>
    <source>
        <strain evidence="2 3">P94</strain>
    </source>
</reference>
<comment type="caution">
    <text evidence="2">The sequence shown here is derived from an EMBL/GenBank/DDBJ whole genome shotgun (WGS) entry which is preliminary data.</text>
</comment>
<gene>
    <name evidence="2" type="ORF">QNM18_03985</name>
</gene>
<keyword evidence="1" id="KW-1133">Transmembrane helix</keyword>
<dbReference type="Proteomes" id="UP001231915">
    <property type="component" value="Unassembled WGS sequence"/>
</dbReference>
<evidence type="ECO:0008006" key="4">
    <source>
        <dbReference type="Google" id="ProtNLM"/>
    </source>
</evidence>
<dbReference type="RefSeq" id="WP_284136419.1">
    <property type="nucleotide sequence ID" value="NZ_JASJUT010000001.1"/>
</dbReference>
<evidence type="ECO:0000313" key="2">
    <source>
        <dbReference type="EMBL" id="MDK2594232.1"/>
    </source>
</evidence>
<accession>A0ABT7EGR2</accession>
<feature type="transmembrane region" description="Helical" evidence="1">
    <location>
        <begin position="7"/>
        <end position="23"/>
    </location>
</feature>
<name>A0ABT7EGR2_9GAMM</name>
<keyword evidence="1" id="KW-0812">Transmembrane</keyword>
<proteinExistence type="predicted"/>
<keyword evidence="3" id="KW-1185">Reference proteome</keyword>
<feature type="transmembrane region" description="Helical" evidence="1">
    <location>
        <begin position="43"/>
        <end position="64"/>
    </location>
</feature>
<keyword evidence="1" id="KW-0472">Membrane</keyword>
<protein>
    <recommendedName>
        <fullName evidence="4">Phage abortive infection protein</fullName>
    </recommendedName>
</protein>
<evidence type="ECO:0000313" key="3">
    <source>
        <dbReference type="Proteomes" id="UP001231915"/>
    </source>
</evidence>